<dbReference type="CDD" id="cd21037">
    <property type="entry name" value="MLKL_NTD"/>
    <property type="match status" value="1"/>
</dbReference>
<proteinExistence type="predicted"/>
<keyword evidence="2" id="KW-1185">Reference proteome</keyword>
<dbReference type="VEuPathDB" id="FungiDB:BD410DRAFT_903164"/>
<dbReference type="Gene3D" id="1.20.930.20">
    <property type="entry name" value="Adaptor protein Cbl, N-terminal domain"/>
    <property type="match status" value="1"/>
</dbReference>
<dbReference type="InterPro" id="IPR036537">
    <property type="entry name" value="Adaptor_Cbl_N_dom_sf"/>
</dbReference>
<dbReference type="EMBL" id="ML170410">
    <property type="protein sequence ID" value="TDL14002.1"/>
    <property type="molecule type" value="Genomic_DNA"/>
</dbReference>
<dbReference type="GO" id="GO:0007166">
    <property type="term" value="P:cell surface receptor signaling pathway"/>
    <property type="evidence" value="ECO:0007669"/>
    <property type="project" value="InterPro"/>
</dbReference>
<evidence type="ECO:0000313" key="2">
    <source>
        <dbReference type="Proteomes" id="UP000294933"/>
    </source>
</evidence>
<dbReference type="Proteomes" id="UP000294933">
    <property type="component" value="Unassembled WGS sequence"/>
</dbReference>
<accession>A0A4Y7PGM4</accession>
<dbReference type="AlphaFoldDB" id="A0A4Y7PGM4"/>
<dbReference type="OrthoDB" id="3056038at2759"/>
<protein>
    <submittedName>
        <fullName evidence="1">Uncharacterized protein</fullName>
    </submittedName>
</protein>
<gene>
    <name evidence="1" type="ORF">BD410DRAFT_903164</name>
</gene>
<sequence>MPAGSKVHSVKSKFASKLPTSSNEQIKSACSTAVTALQTTLRIAKDAAGSVGVPGLQAGISGLLFVMDVVKKTSQNAKDVEELAKHIDSLNKILRTAGDGRSLSLPVIARIEKFSATCTAATEEVRKIAAGSLLKRTINYDHDSQAIDDQIQTITRSIQSFTVETTVAIECALDVMYIVL</sequence>
<name>A0A4Y7PGM4_9AGAM</name>
<reference evidence="1 2" key="1">
    <citation type="submission" date="2018-06" db="EMBL/GenBank/DDBJ databases">
        <title>A transcriptomic atlas of mushroom development highlights an independent origin of complex multicellularity.</title>
        <authorList>
            <consortium name="DOE Joint Genome Institute"/>
            <person name="Krizsan K."/>
            <person name="Almasi E."/>
            <person name="Merenyi Z."/>
            <person name="Sahu N."/>
            <person name="Viragh M."/>
            <person name="Koszo T."/>
            <person name="Mondo S."/>
            <person name="Kiss B."/>
            <person name="Balint B."/>
            <person name="Kues U."/>
            <person name="Barry K."/>
            <person name="Hegedus J.C."/>
            <person name="Henrissat B."/>
            <person name="Johnson J."/>
            <person name="Lipzen A."/>
            <person name="Ohm R."/>
            <person name="Nagy I."/>
            <person name="Pangilinan J."/>
            <person name="Yan J."/>
            <person name="Xiong Y."/>
            <person name="Grigoriev I.V."/>
            <person name="Hibbett D.S."/>
            <person name="Nagy L.G."/>
        </authorList>
    </citation>
    <scope>NUCLEOTIDE SEQUENCE [LARGE SCALE GENOMIC DNA]</scope>
    <source>
        <strain evidence="1 2">SZMC22713</strain>
    </source>
</reference>
<organism evidence="1 2">
    <name type="scientific">Rickenella mellea</name>
    <dbReference type="NCBI Taxonomy" id="50990"/>
    <lineage>
        <taxon>Eukaryota</taxon>
        <taxon>Fungi</taxon>
        <taxon>Dikarya</taxon>
        <taxon>Basidiomycota</taxon>
        <taxon>Agaricomycotina</taxon>
        <taxon>Agaricomycetes</taxon>
        <taxon>Hymenochaetales</taxon>
        <taxon>Rickenellaceae</taxon>
        <taxon>Rickenella</taxon>
    </lineage>
</organism>
<evidence type="ECO:0000313" key="1">
    <source>
        <dbReference type="EMBL" id="TDL14002.1"/>
    </source>
</evidence>
<dbReference type="InterPro" id="IPR059179">
    <property type="entry name" value="MLKL-like_MCAfunc"/>
</dbReference>